<feature type="chain" id="PRO_5038667147" evidence="5">
    <location>
        <begin position="26"/>
        <end position="335"/>
    </location>
</feature>
<dbReference type="SUPFAM" id="SSF53807">
    <property type="entry name" value="Helical backbone' metal receptor"/>
    <property type="match status" value="1"/>
</dbReference>
<comment type="similarity">
    <text evidence="2">Belongs to the bacterial solute-binding protein 8 family.</text>
</comment>
<gene>
    <name evidence="7" type="ORF">HNR68_002507</name>
</gene>
<dbReference type="GO" id="GO:1901678">
    <property type="term" value="P:iron coordination entity transport"/>
    <property type="evidence" value="ECO:0007669"/>
    <property type="project" value="UniProtKB-ARBA"/>
</dbReference>
<keyword evidence="3" id="KW-0813">Transport</keyword>
<dbReference type="InterPro" id="IPR051313">
    <property type="entry name" value="Bact_iron-sidero_bind"/>
</dbReference>
<dbReference type="PANTHER" id="PTHR30532:SF24">
    <property type="entry name" value="FERRIC ENTEROBACTIN-BINDING PERIPLASMIC PROTEIN FEPB"/>
    <property type="match status" value="1"/>
</dbReference>
<evidence type="ECO:0000256" key="2">
    <source>
        <dbReference type="ARBA" id="ARBA00008814"/>
    </source>
</evidence>
<evidence type="ECO:0000256" key="4">
    <source>
        <dbReference type="ARBA" id="ARBA00022729"/>
    </source>
</evidence>
<dbReference type="Pfam" id="PF01497">
    <property type="entry name" value="Peripla_BP_2"/>
    <property type="match status" value="1"/>
</dbReference>
<evidence type="ECO:0000259" key="6">
    <source>
        <dbReference type="PROSITE" id="PS50983"/>
    </source>
</evidence>
<keyword evidence="4 5" id="KW-0732">Signal</keyword>
<feature type="signal peptide" evidence="5">
    <location>
        <begin position="1"/>
        <end position="25"/>
    </location>
</feature>
<dbReference type="InterPro" id="IPR002491">
    <property type="entry name" value="ABC_transptr_periplasmic_BD"/>
</dbReference>
<comment type="subcellular location">
    <subcellularLocation>
        <location evidence="1">Cell envelope</location>
    </subcellularLocation>
</comment>
<dbReference type="Gene3D" id="3.40.50.1980">
    <property type="entry name" value="Nitrogenase molybdenum iron protein domain"/>
    <property type="match status" value="2"/>
</dbReference>
<comment type="caution">
    <text evidence="7">The sequence shown here is derived from an EMBL/GenBank/DDBJ whole genome shotgun (WGS) entry which is preliminary data.</text>
</comment>
<proteinExistence type="inferred from homology"/>
<evidence type="ECO:0000256" key="5">
    <source>
        <dbReference type="SAM" id="SignalP"/>
    </source>
</evidence>
<feature type="domain" description="Fe/B12 periplasmic-binding" evidence="6">
    <location>
        <begin position="63"/>
        <end position="332"/>
    </location>
</feature>
<dbReference type="Proteomes" id="UP000587002">
    <property type="component" value="Unassembled WGS sequence"/>
</dbReference>
<accession>A0A853ARK0</accession>
<dbReference type="AlphaFoldDB" id="A0A853ARK0"/>
<dbReference type="PANTHER" id="PTHR30532">
    <property type="entry name" value="IRON III DICITRATE-BINDING PERIPLASMIC PROTEIN"/>
    <property type="match status" value="1"/>
</dbReference>
<evidence type="ECO:0000256" key="1">
    <source>
        <dbReference type="ARBA" id="ARBA00004196"/>
    </source>
</evidence>
<protein>
    <submittedName>
        <fullName evidence="7">Iron complex transport system substrate-binding protein</fullName>
    </submittedName>
</protein>
<reference evidence="7 8" key="1">
    <citation type="submission" date="2020-07" db="EMBL/GenBank/DDBJ databases">
        <title>Sequencing the genomes of 1000 actinobacteria strains.</title>
        <authorList>
            <person name="Klenk H.-P."/>
        </authorList>
    </citation>
    <scope>NUCLEOTIDE SEQUENCE [LARGE SCALE GENOMIC DNA]</scope>
    <source>
        <strain evidence="7 8">DSM 44065</strain>
    </source>
</reference>
<keyword evidence="8" id="KW-1185">Reference proteome</keyword>
<evidence type="ECO:0000313" key="8">
    <source>
        <dbReference type="Proteomes" id="UP000587002"/>
    </source>
</evidence>
<name>A0A853ARK0_9PSEU</name>
<organism evidence="7 8">
    <name type="scientific">Saccharopolyspora hordei</name>
    <dbReference type="NCBI Taxonomy" id="1838"/>
    <lineage>
        <taxon>Bacteria</taxon>
        <taxon>Bacillati</taxon>
        <taxon>Actinomycetota</taxon>
        <taxon>Actinomycetes</taxon>
        <taxon>Pseudonocardiales</taxon>
        <taxon>Pseudonocardiaceae</taxon>
        <taxon>Saccharopolyspora</taxon>
    </lineage>
</organism>
<sequence>MPHSAHSPRRAAALLCALVSLLLVASCGSGSTDQPQQQPGDGAFPVTIEHSHGTTVIPERPQRVVALGYTDVDPLLALDVVPVAIRPWSDMPGPGPWAQDRLRGAKPHLFPTQGDIDVEEVAALEPDLIVAVNAAVDDALYERLSAVAPTLVRPHGYPDFGTPWQETTRMIGKAVGEPQRAEQLIADTQARIDQAAAQHPEFAGATGAVVLLNPQGGYWPYTRDDARGRFLAELGIQLPPAAQALDDGRSFYLDLSPEKTSVLESDVLVVIDQGGDSRRLAEDPLFQRLRVARRGDVVVLPLRDAGLALAHGTVLSIPYSLDTLVPLLAEKLADR</sequence>
<evidence type="ECO:0000313" key="7">
    <source>
        <dbReference type="EMBL" id="NYI83877.1"/>
    </source>
</evidence>
<dbReference type="PROSITE" id="PS50983">
    <property type="entry name" value="FE_B12_PBP"/>
    <property type="match status" value="1"/>
</dbReference>
<dbReference type="GO" id="GO:0030288">
    <property type="term" value="C:outer membrane-bounded periplasmic space"/>
    <property type="evidence" value="ECO:0007669"/>
    <property type="project" value="TreeGrafter"/>
</dbReference>
<dbReference type="CDD" id="cd01146">
    <property type="entry name" value="FhuD"/>
    <property type="match status" value="1"/>
</dbReference>
<evidence type="ECO:0000256" key="3">
    <source>
        <dbReference type="ARBA" id="ARBA00022448"/>
    </source>
</evidence>
<dbReference type="EMBL" id="JACCFJ010000001">
    <property type="protein sequence ID" value="NYI83877.1"/>
    <property type="molecule type" value="Genomic_DNA"/>
</dbReference>
<dbReference type="RefSeq" id="WP_179720651.1">
    <property type="nucleotide sequence ID" value="NZ_BAABFH010000001.1"/>
</dbReference>